<dbReference type="InterPro" id="IPR003660">
    <property type="entry name" value="HAMP_dom"/>
</dbReference>
<feature type="domain" description="Histidine kinase" evidence="12">
    <location>
        <begin position="247"/>
        <end position="458"/>
    </location>
</feature>
<evidence type="ECO:0000256" key="8">
    <source>
        <dbReference type="ARBA" id="ARBA00022989"/>
    </source>
</evidence>
<dbReference type="InterPro" id="IPR036890">
    <property type="entry name" value="HATPase_C_sf"/>
</dbReference>
<feature type="domain" description="HAMP" evidence="13">
    <location>
        <begin position="186"/>
        <end position="239"/>
    </location>
</feature>
<organism evidence="14 15">
    <name type="scientific">Qipengyuania benthica</name>
    <dbReference type="NCBI Taxonomy" id="3067651"/>
    <lineage>
        <taxon>Bacteria</taxon>
        <taxon>Pseudomonadati</taxon>
        <taxon>Pseudomonadota</taxon>
        <taxon>Alphaproteobacteria</taxon>
        <taxon>Sphingomonadales</taxon>
        <taxon>Erythrobacteraceae</taxon>
        <taxon>Qipengyuania</taxon>
    </lineage>
</organism>
<comment type="caution">
    <text evidence="14">The sequence shown here is derived from an EMBL/GenBank/DDBJ whole genome shotgun (WGS) entry which is preliminary data.</text>
</comment>
<keyword evidence="9" id="KW-0902">Two-component regulatory system</keyword>
<dbReference type="SMART" id="SM00387">
    <property type="entry name" value="HATPase_c"/>
    <property type="match status" value="1"/>
</dbReference>
<dbReference type="SUPFAM" id="SSF55874">
    <property type="entry name" value="ATPase domain of HSP90 chaperone/DNA topoisomerase II/histidine kinase"/>
    <property type="match status" value="1"/>
</dbReference>
<dbReference type="Proteomes" id="UP001235664">
    <property type="component" value="Unassembled WGS sequence"/>
</dbReference>
<evidence type="ECO:0000256" key="10">
    <source>
        <dbReference type="ARBA" id="ARBA00023136"/>
    </source>
</evidence>
<evidence type="ECO:0000256" key="2">
    <source>
        <dbReference type="ARBA" id="ARBA00004370"/>
    </source>
</evidence>
<evidence type="ECO:0000256" key="7">
    <source>
        <dbReference type="ARBA" id="ARBA00022777"/>
    </source>
</evidence>
<proteinExistence type="predicted"/>
<dbReference type="PROSITE" id="PS50885">
    <property type="entry name" value="HAMP"/>
    <property type="match status" value="1"/>
</dbReference>
<keyword evidence="6 11" id="KW-0812">Transmembrane</keyword>
<dbReference type="InterPro" id="IPR005467">
    <property type="entry name" value="His_kinase_dom"/>
</dbReference>
<dbReference type="PRINTS" id="PR00344">
    <property type="entry name" value="BCTRLSENSOR"/>
</dbReference>
<reference evidence="14 15" key="1">
    <citation type="submission" date="2023-08" db="EMBL/GenBank/DDBJ databases">
        <title>genomic of DY56.</title>
        <authorList>
            <person name="Wang Y."/>
        </authorList>
    </citation>
    <scope>NUCLEOTIDE SEQUENCE [LARGE SCALE GENOMIC DNA]</scope>
    <source>
        <strain evidence="14 15">DY56-A-20</strain>
    </source>
</reference>
<evidence type="ECO:0000256" key="1">
    <source>
        <dbReference type="ARBA" id="ARBA00000085"/>
    </source>
</evidence>
<dbReference type="InterPro" id="IPR003594">
    <property type="entry name" value="HATPase_dom"/>
</dbReference>
<evidence type="ECO:0000313" key="14">
    <source>
        <dbReference type="EMBL" id="MDP4538447.1"/>
    </source>
</evidence>
<dbReference type="InterPro" id="IPR004358">
    <property type="entry name" value="Sig_transdc_His_kin-like_C"/>
</dbReference>
<keyword evidence="15" id="KW-1185">Reference proteome</keyword>
<evidence type="ECO:0000256" key="9">
    <source>
        <dbReference type="ARBA" id="ARBA00023012"/>
    </source>
</evidence>
<dbReference type="RefSeq" id="WP_305928582.1">
    <property type="nucleotide sequence ID" value="NZ_JAVAIL010000001.1"/>
</dbReference>
<dbReference type="SMART" id="SM00388">
    <property type="entry name" value="HisKA"/>
    <property type="match status" value="1"/>
</dbReference>
<comment type="subcellular location">
    <subcellularLocation>
        <location evidence="2">Membrane</location>
    </subcellularLocation>
</comment>
<evidence type="ECO:0000256" key="4">
    <source>
        <dbReference type="ARBA" id="ARBA00022553"/>
    </source>
</evidence>
<evidence type="ECO:0000259" key="13">
    <source>
        <dbReference type="PROSITE" id="PS50885"/>
    </source>
</evidence>
<keyword evidence="5" id="KW-0808">Transferase</keyword>
<name>A0ABT9H564_9SPHN</name>
<evidence type="ECO:0000313" key="15">
    <source>
        <dbReference type="Proteomes" id="UP001235664"/>
    </source>
</evidence>
<keyword evidence="10 11" id="KW-0472">Membrane</keyword>
<gene>
    <name evidence="14" type="ORF">Q9K01_02240</name>
</gene>
<dbReference type="GO" id="GO:0005524">
    <property type="term" value="F:ATP binding"/>
    <property type="evidence" value="ECO:0007669"/>
    <property type="project" value="UniProtKB-KW"/>
</dbReference>
<dbReference type="Pfam" id="PF00672">
    <property type="entry name" value="HAMP"/>
    <property type="match status" value="1"/>
</dbReference>
<sequence>MPSDRTALFHSAALRGAIWITLIALATTGFALTVQFTQTMRLLEQRNHALVDDEAASLLSRYRAAGLQGVARAVRQEGGAPRLNEFFYLLATPGGRPLAGNLVEWPREVNRPGYHRFETRVASSRAPLRERNVEARAIILPDGYRLLVGNLSDERMVLRDRYLSALVWSLLATGILGLALGFWYSRRGLFFVQAASDAGNRFLRGKLDERLPVSARRDEYDRLARTLNTTFEEIERLIGSLRAATEGLAHDLRTPITRIRARLELAEMQQADAEQLHAVMAESREDLDAILRLIEDILELARAEAIAEAGFAPLRLDAIVAEAVELYEPLAEERGLRLQMHTAPAQLSGSRSLLARMVTNLLDNAIKYSPQGGRILVAVEATEQNVVLSVADEGPGVPEAQREKVLYRFARLDPSRSQPGSGIGLSIVAAAVRAHRAELELQENKPGLRVVIRFSQTRRS</sequence>
<accession>A0ABT9H564</accession>
<evidence type="ECO:0000256" key="3">
    <source>
        <dbReference type="ARBA" id="ARBA00012438"/>
    </source>
</evidence>
<protein>
    <recommendedName>
        <fullName evidence="3">histidine kinase</fullName>
        <ecNumber evidence="3">2.7.13.3</ecNumber>
    </recommendedName>
</protein>
<dbReference type="Pfam" id="PF00512">
    <property type="entry name" value="HisKA"/>
    <property type="match status" value="1"/>
</dbReference>
<dbReference type="InterPro" id="IPR003661">
    <property type="entry name" value="HisK_dim/P_dom"/>
</dbReference>
<dbReference type="EC" id="2.7.13.3" evidence="3"/>
<dbReference type="InterPro" id="IPR050428">
    <property type="entry name" value="TCS_sensor_his_kinase"/>
</dbReference>
<keyword evidence="4" id="KW-0597">Phosphoprotein</keyword>
<feature type="transmembrane region" description="Helical" evidence="11">
    <location>
        <begin position="162"/>
        <end position="184"/>
    </location>
</feature>
<dbReference type="InterPro" id="IPR036097">
    <property type="entry name" value="HisK_dim/P_sf"/>
</dbReference>
<feature type="transmembrane region" description="Helical" evidence="11">
    <location>
        <begin position="12"/>
        <end position="36"/>
    </location>
</feature>
<dbReference type="Gene3D" id="3.30.565.10">
    <property type="entry name" value="Histidine kinase-like ATPase, C-terminal domain"/>
    <property type="match status" value="1"/>
</dbReference>
<evidence type="ECO:0000256" key="5">
    <source>
        <dbReference type="ARBA" id="ARBA00022679"/>
    </source>
</evidence>
<keyword evidence="7" id="KW-0418">Kinase</keyword>
<evidence type="ECO:0000256" key="6">
    <source>
        <dbReference type="ARBA" id="ARBA00022692"/>
    </source>
</evidence>
<keyword evidence="8 11" id="KW-1133">Transmembrane helix</keyword>
<dbReference type="CDD" id="cd00082">
    <property type="entry name" value="HisKA"/>
    <property type="match status" value="1"/>
</dbReference>
<dbReference type="Pfam" id="PF02518">
    <property type="entry name" value="HATPase_c"/>
    <property type="match status" value="1"/>
</dbReference>
<dbReference type="PANTHER" id="PTHR45436">
    <property type="entry name" value="SENSOR HISTIDINE KINASE YKOH"/>
    <property type="match status" value="1"/>
</dbReference>
<keyword evidence="14" id="KW-0067">ATP-binding</keyword>
<dbReference type="EMBL" id="JAVAIL010000001">
    <property type="protein sequence ID" value="MDP4538447.1"/>
    <property type="molecule type" value="Genomic_DNA"/>
</dbReference>
<dbReference type="Gene3D" id="1.10.287.130">
    <property type="match status" value="1"/>
</dbReference>
<evidence type="ECO:0000259" key="12">
    <source>
        <dbReference type="PROSITE" id="PS50109"/>
    </source>
</evidence>
<evidence type="ECO:0000256" key="11">
    <source>
        <dbReference type="SAM" id="Phobius"/>
    </source>
</evidence>
<comment type="catalytic activity">
    <reaction evidence="1">
        <text>ATP + protein L-histidine = ADP + protein N-phospho-L-histidine.</text>
        <dbReference type="EC" id="2.7.13.3"/>
    </reaction>
</comment>
<dbReference type="Gene3D" id="6.10.340.10">
    <property type="match status" value="1"/>
</dbReference>
<keyword evidence="14" id="KW-0547">Nucleotide-binding</keyword>
<dbReference type="PANTHER" id="PTHR45436:SF8">
    <property type="entry name" value="HISTIDINE KINASE"/>
    <property type="match status" value="1"/>
</dbReference>
<dbReference type="PROSITE" id="PS50109">
    <property type="entry name" value="HIS_KIN"/>
    <property type="match status" value="1"/>
</dbReference>
<dbReference type="SUPFAM" id="SSF47384">
    <property type="entry name" value="Homodimeric domain of signal transducing histidine kinase"/>
    <property type="match status" value="1"/>
</dbReference>